<dbReference type="PANTHER" id="PTHR24114">
    <property type="entry name" value="LEUCINE RICH REPEAT FAMILY PROTEIN"/>
    <property type="match status" value="1"/>
</dbReference>
<feature type="region of interest" description="Disordered" evidence="3">
    <location>
        <begin position="1195"/>
        <end position="1228"/>
    </location>
</feature>
<feature type="coiled-coil region" evidence="2">
    <location>
        <begin position="147"/>
        <end position="176"/>
    </location>
</feature>
<dbReference type="InterPro" id="IPR018247">
    <property type="entry name" value="EF_Hand_1_Ca_BS"/>
</dbReference>
<dbReference type="PROSITE" id="PS00018">
    <property type="entry name" value="EF_HAND_1"/>
    <property type="match status" value="2"/>
</dbReference>
<dbReference type="PROSITE" id="PS50096">
    <property type="entry name" value="IQ"/>
    <property type="match status" value="1"/>
</dbReference>
<dbReference type="Gene3D" id="1.10.238.10">
    <property type="entry name" value="EF-hand"/>
    <property type="match status" value="2"/>
</dbReference>
<reference evidence="6" key="1">
    <citation type="journal article" date="2023" name="Commun. Biol.">
        <title>Genome analysis of Parmales, the sister group of diatoms, reveals the evolutionary specialization of diatoms from phago-mixotrophs to photoautotrophs.</title>
        <authorList>
            <person name="Ban H."/>
            <person name="Sato S."/>
            <person name="Yoshikawa S."/>
            <person name="Yamada K."/>
            <person name="Nakamura Y."/>
            <person name="Ichinomiya M."/>
            <person name="Sato N."/>
            <person name="Blanc-Mathieu R."/>
            <person name="Endo H."/>
            <person name="Kuwata A."/>
            <person name="Ogata H."/>
        </authorList>
    </citation>
    <scope>NUCLEOTIDE SEQUENCE [LARGE SCALE GENOMIC DNA]</scope>
</reference>
<dbReference type="Proteomes" id="UP001165065">
    <property type="component" value="Unassembled WGS sequence"/>
</dbReference>
<dbReference type="Pfam" id="PF13202">
    <property type="entry name" value="EF-hand_5"/>
    <property type="match status" value="1"/>
</dbReference>
<comment type="caution">
    <text evidence="5">The sequence shown here is derived from an EMBL/GenBank/DDBJ whole genome shotgun (WGS) entry which is preliminary data.</text>
</comment>
<dbReference type="Gene3D" id="3.90.190.10">
    <property type="entry name" value="Protein tyrosine phosphatase superfamily"/>
    <property type="match status" value="1"/>
</dbReference>
<name>A0A9W7GFM9_9STRA</name>
<dbReference type="InterPro" id="IPR011992">
    <property type="entry name" value="EF-hand-dom_pair"/>
</dbReference>
<feature type="coiled-coil region" evidence="2">
    <location>
        <begin position="1291"/>
        <end position="1318"/>
    </location>
</feature>
<dbReference type="InterPro" id="IPR052394">
    <property type="entry name" value="LRR-containing"/>
</dbReference>
<dbReference type="InterPro" id="IPR001611">
    <property type="entry name" value="Leu-rich_rpt"/>
</dbReference>
<evidence type="ECO:0000256" key="1">
    <source>
        <dbReference type="ARBA" id="ARBA00022837"/>
    </source>
</evidence>
<dbReference type="Pfam" id="PF14237">
    <property type="entry name" value="GYF_2"/>
    <property type="match status" value="1"/>
</dbReference>
<dbReference type="SUPFAM" id="SSF52047">
    <property type="entry name" value="RNI-like"/>
    <property type="match status" value="2"/>
</dbReference>
<feature type="region of interest" description="Disordered" evidence="3">
    <location>
        <begin position="579"/>
        <end position="615"/>
    </location>
</feature>
<feature type="region of interest" description="Disordered" evidence="3">
    <location>
        <begin position="324"/>
        <end position="343"/>
    </location>
</feature>
<feature type="domain" description="EF-hand" evidence="4">
    <location>
        <begin position="741"/>
        <end position="776"/>
    </location>
</feature>
<feature type="domain" description="EF-hand" evidence="4">
    <location>
        <begin position="115"/>
        <end position="150"/>
    </location>
</feature>
<feature type="compositionally biased region" description="Low complexity" evidence="3">
    <location>
        <begin position="326"/>
        <end position="335"/>
    </location>
</feature>
<protein>
    <recommendedName>
        <fullName evidence="4">EF-hand domain-containing protein</fullName>
    </recommendedName>
</protein>
<dbReference type="SUPFAM" id="SSF52799">
    <property type="entry name" value="(Phosphotyrosine protein) phosphatases II"/>
    <property type="match status" value="1"/>
</dbReference>
<dbReference type="EMBL" id="BRYA01001466">
    <property type="protein sequence ID" value="GMI44010.1"/>
    <property type="molecule type" value="Genomic_DNA"/>
</dbReference>
<dbReference type="PROSITE" id="PS51450">
    <property type="entry name" value="LRR"/>
    <property type="match status" value="1"/>
</dbReference>
<evidence type="ECO:0000259" key="4">
    <source>
        <dbReference type="PROSITE" id="PS50222"/>
    </source>
</evidence>
<evidence type="ECO:0000313" key="6">
    <source>
        <dbReference type="Proteomes" id="UP001165065"/>
    </source>
</evidence>
<organism evidence="5 6">
    <name type="scientific">Triparma columacea</name>
    <dbReference type="NCBI Taxonomy" id="722753"/>
    <lineage>
        <taxon>Eukaryota</taxon>
        <taxon>Sar</taxon>
        <taxon>Stramenopiles</taxon>
        <taxon>Ochrophyta</taxon>
        <taxon>Bolidophyceae</taxon>
        <taxon>Parmales</taxon>
        <taxon>Triparmaceae</taxon>
        <taxon>Triparma</taxon>
    </lineage>
</organism>
<gene>
    <name evidence="5" type="ORF">TrCOL_g12709</name>
</gene>
<dbReference type="SMART" id="SM00368">
    <property type="entry name" value="LRR_RI"/>
    <property type="match status" value="13"/>
</dbReference>
<evidence type="ECO:0000256" key="3">
    <source>
        <dbReference type="SAM" id="MobiDB-lite"/>
    </source>
</evidence>
<evidence type="ECO:0000256" key="2">
    <source>
        <dbReference type="SAM" id="Coils"/>
    </source>
</evidence>
<dbReference type="Pfam" id="PF13516">
    <property type="entry name" value="LRR_6"/>
    <property type="match status" value="6"/>
</dbReference>
<dbReference type="InterPro" id="IPR002048">
    <property type="entry name" value="EF_hand_dom"/>
</dbReference>
<accession>A0A9W7GFM9</accession>
<sequence>MPPPSTTSPASPSSLASLLANDNVGQELLSNNLHELTDEEKQLYQQQESTDRRSILARQADEDSMSKVHEERVKSAFQLIDVNKDGELSAHEIIKAIHKNSDVRSILLLSDDSELSASEYDNLFSRIDVDSSAGVSFSEFGEFVDTIFREERDRKFAEAKRKEEEEEERMRSQKKLGLKKARDRVYAAEEVFELGRIKFSKALGEVEVESILKMVKEDPTKYLVSEKPVELELAELWFELNESRRLLKIQEEGGNDSSSSSKKLDPKYKEKLNAFKSRHATFKRWKSVDDAFKKVAGEGRDTASLEDVVNALKDSTSEVSVMLGISSPAPSSPSAAEEEKKSSGSPLADALFAAADSTPATPSTASAFSSLLFSAADEEDESATAINALNSFNTIEITDHHFRLTFAPEIGKVHAAFSLLTVGSPNAPPPPKKSIESSELKSALLTNPEKMCQNYLNIIPGSPTFDRVYSTLTSRPQSSPITFDDFSSLFIVNYPAYLAFCNLTKCLPESFSSDEVTKMDREELAAFYDKDIFASHHLSNISGRSVASLLEDLPEENITRRHLIMLLYPTFSKALLRPKQYRGEEDEEEDEKRDDRSFPSDPGDATGSSDSANGLSKSSVEAAFQLINPNKKRGLDRKEVITALRDNKLVQRLLLLPTKNHAHNMRWKKMMGRLNSGRFEYVGLSEFIGLFEGVREDVDLEEKKLEERKRRGSLSRRNSKENAGVVVKKEVVPVLNIELAEKYVNIRRAFDKLDLNQDGMLSSDELQEQCVRDEHLRALLGISLEDVDVVVRKLDIHVMSANIDWEMFRAFFIPMEEDNDPEAIKNNMSENNRHRISEGMKDFTAQQADIWKSGEMDAERMMHDMVVTMEAMIDTTKDDQEPSPALNYDGEAVEDLGWIDEERMYEEMAEAGPPPIPERGTEVSLSTPYIDGPQWFVVLSPREELGMEGPMGIKSLLDYWDDEIIDSHTLVWKEGLQDWLPIDDVADLKAQLLLPELHSTLRPATAPGAISGFQKKAKKVVDPKPTKLEVIDLTMTCHYCGGIATSHIDAVQNYRPLQQGLKDGIAVATDDQEKSEILNDFLFLGNAAASRERNVEIMEYTHIINCSVELPCYWDFDDEVNSWLKNNVREGPDGKEIGDDRAILKLRRLKKLGVKYFRVRLDDDPFGRPDTAASRYTAESWKESEFSSRPLTALTDPLFASRPGSRGVTGGRPGSRGLSRPMTGGGSRPLTAAEIEVIPEFEHTEEEEQYAMGYNAAAITIQSTFRGSKSRESSRPGTSEPPPIPAAIPMSKEQLEAIEEAKRKLDFIKKQVVDQIINSFEAVYEWLSRENVGRKVRCLVHSKSGMCSSAAVVAAYIIRTQGLTYNEVLSHMRTKHGIERIQIADTVWEDALKIYSSRYSIGLLICDDCFLENFVEGKGDERVFSEEVEKVIERLKANDRSLQQLDLRDEILGGGAEAQEQDGEGEGEGEGEKKLPGEGLKLLCGALRDSYWLLELNMSGNEINDQDCVSIGSALLTNDGLNVLNLSYNKIGDAGAKEISAALKLHSLSVLDLNYNVIGEVGGTEFGKMLRHNEHLTTLGFGNNKVGDVGGHDLFDSLTIPLYESEEVMMKKAKVYESGGVVDDIGEDFNCSLTSLDLSCNGLGQESAKRLVGVLQTNLVLTILNLDYNPNLGNAEVREIATAMRTHGPSIERLSFSENNVGNDVAGAFARTIGDPTSCVTRISMAHNCLRSTGVSRLAGAMKDNGILVSMDLSRNPMGSKGLLHLAEALKVNKCLRELVLDCCGIDVEGCKGLTEALKGNRTLAKVDLADNNLLTAGIVALAEGIMENKGLKELNLTNTGVGVKASEKLAEALIVNDVLEALNVSSNQVRNHGCKKLSEMLSKNQVLRTLDLSFNNISAIGLSSMMEALDSTKGGRAKSLDLDVILTGNQYSTTKGEVENSQVVIPPKLARSKITWDHSTDDSLDRTMWSKKKENDNFVRRPSFSAAAGEAFDIVDGGSKFSMTNNMITSKSMESFGIITTEAEPVDVPRWRQNMEEHGNDVGKIKGPDTWNEMFKFEEMKKATEDEEE</sequence>
<dbReference type="GO" id="GO:0005509">
    <property type="term" value="F:calcium ion binding"/>
    <property type="evidence" value="ECO:0007669"/>
    <property type="project" value="InterPro"/>
</dbReference>
<feature type="compositionally biased region" description="Polar residues" evidence="3">
    <location>
        <begin position="606"/>
        <end position="615"/>
    </location>
</feature>
<dbReference type="PANTHER" id="PTHR24114:SF2">
    <property type="entry name" value="F-BOX DOMAIN-CONTAINING PROTEIN-RELATED"/>
    <property type="match status" value="1"/>
</dbReference>
<dbReference type="Pfam" id="PF13499">
    <property type="entry name" value="EF-hand_7"/>
    <property type="match status" value="1"/>
</dbReference>
<dbReference type="InterPro" id="IPR032675">
    <property type="entry name" value="LRR_dom_sf"/>
</dbReference>
<dbReference type="Gene3D" id="3.80.10.10">
    <property type="entry name" value="Ribonuclease Inhibitor"/>
    <property type="match status" value="4"/>
</dbReference>
<feature type="domain" description="EF-hand" evidence="4">
    <location>
        <begin position="68"/>
        <end position="103"/>
    </location>
</feature>
<evidence type="ECO:0000313" key="5">
    <source>
        <dbReference type="EMBL" id="GMI44010.1"/>
    </source>
</evidence>
<keyword evidence="2" id="KW-0175">Coiled coil</keyword>
<keyword evidence="1" id="KW-0106">Calcium</keyword>
<dbReference type="InterPro" id="IPR029021">
    <property type="entry name" value="Prot-tyrosine_phosphatase-like"/>
</dbReference>
<keyword evidence="6" id="KW-1185">Reference proteome</keyword>
<proteinExistence type="predicted"/>
<dbReference type="InterPro" id="IPR025640">
    <property type="entry name" value="GYF_2"/>
</dbReference>
<dbReference type="OrthoDB" id="192312at2759"/>
<dbReference type="PROSITE" id="PS50222">
    <property type="entry name" value="EF_HAND_2"/>
    <property type="match status" value="3"/>
</dbReference>
<dbReference type="SUPFAM" id="SSF47473">
    <property type="entry name" value="EF-hand"/>
    <property type="match status" value="2"/>
</dbReference>
<dbReference type="SMART" id="SM00054">
    <property type="entry name" value="EFh"/>
    <property type="match status" value="3"/>
</dbReference>
<feature type="region of interest" description="Disordered" evidence="3">
    <location>
        <begin position="1265"/>
        <end position="1287"/>
    </location>
</feature>